<accession>A0A110AZG7</accession>
<proteinExistence type="predicted"/>
<dbReference type="RefSeq" id="WP_096349248.1">
    <property type="nucleotide sequence ID" value="NZ_AP017313.1"/>
</dbReference>
<dbReference type="EMBL" id="AP017313">
    <property type="protein sequence ID" value="BAU51865.1"/>
    <property type="molecule type" value="Genomic_DNA"/>
</dbReference>
<evidence type="ECO:0000313" key="2">
    <source>
        <dbReference type="Proteomes" id="UP000218263"/>
    </source>
</evidence>
<name>A0A110AZG7_9SPHI</name>
<protein>
    <submittedName>
        <fullName evidence="1">Uncharacterized protein</fullName>
    </submittedName>
</protein>
<evidence type="ECO:0000313" key="1">
    <source>
        <dbReference type="EMBL" id="BAU51865.1"/>
    </source>
</evidence>
<organism evidence="1 2">
    <name type="scientific">Mucilaginibacter gotjawali</name>
    <dbReference type="NCBI Taxonomy" id="1550579"/>
    <lineage>
        <taxon>Bacteria</taxon>
        <taxon>Pseudomonadati</taxon>
        <taxon>Bacteroidota</taxon>
        <taxon>Sphingobacteriia</taxon>
        <taxon>Sphingobacteriales</taxon>
        <taxon>Sphingobacteriaceae</taxon>
        <taxon>Mucilaginibacter</taxon>
    </lineage>
</organism>
<reference evidence="1 2" key="1">
    <citation type="submission" date="2015-12" db="EMBL/GenBank/DDBJ databases">
        <title>Genome sequence of Mucilaginibacter gotjawali.</title>
        <authorList>
            <person name="Lee J.S."/>
            <person name="Lee K.C."/>
            <person name="Kim K.K."/>
            <person name="Lee B.W."/>
        </authorList>
    </citation>
    <scope>NUCLEOTIDE SEQUENCE [LARGE SCALE GENOMIC DNA]</scope>
    <source>
        <strain evidence="1 2">SA3-7</strain>
    </source>
</reference>
<gene>
    <name evidence="1" type="ORF">MgSA37_00014</name>
</gene>
<dbReference type="AlphaFoldDB" id="A0A110AZG7"/>
<keyword evidence="2" id="KW-1185">Reference proteome</keyword>
<dbReference type="KEGG" id="mgot:MgSA37_00014"/>
<sequence>MPTYILVLVNDQANARWLARKWGTDPAALTASCTYSPGTSQLFNKNPNDQIVACPCAKLTDPLGGQAAVIMVKLA</sequence>
<dbReference type="Proteomes" id="UP000218263">
    <property type="component" value="Chromosome"/>
</dbReference>